<protein>
    <submittedName>
        <fullName evidence="1">Uncharacterized protein</fullName>
    </submittedName>
</protein>
<evidence type="ECO:0000313" key="1">
    <source>
        <dbReference type="EMBL" id="KAK7321191.1"/>
    </source>
</evidence>
<organism evidence="1 2">
    <name type="scientific">Canavalia gladiata</name>
    <name type="common">Sword bean</name>
    <name type="synonym">Dolichos gladiatus</name>
    <dbReference type="NCBI Taxonomy" id="3824"/>
    <lineage>
        <taxon>Eukaryota</taxon>
        <taxon>Viridiplantae</taxon>
        <taxon>Streptophyta</taxon>
        <taxon>Embryophyta</taxon>
        <taxon>Tracheophyta</taxon>
        <taxon>Spermatophyta</taxon>
        <taxon>Magnoliopsida</taxon>
        <taxon>eudicotyledons</taxon>
        <taxon>Gunneridae</taxon>
        <taxon>Pentapetalae</taxon>
        <taxon>rosids</taxon>
        <taxon>fabids</taxon>
        <taxon>Fabales</taxon>
        <taxon>Fabaceae</taxon>
        <taxon>Papilionoideae</taxon>
        <taxon>50 kb inversion clade</taxon>
        <taxon>NPAAA clade</taxon>
        <taxon>indigoferoid/millettioid clade</taxon>
        <taxon>Phaseoleae</taxon>
        <taxon>Canavalia</taxon>
    </lineage>
</organism>
<reference evidence="1 2" key="1">
    <citation type="submission" date="2024-01" db="EMBL/GenBank/DDBJ databases">
        <title>The genomes of 5 underutilized Papilionoideae crops provide insights into root nodulation and disease resistanc.</title>
        <authorList>
            <person name="Jiang F."/>
        </authorList>
    </citation>
    <scope>NUCLEOTIDE SEQUENCE [LARGE SCALE GENOMIC DNA]</scope>
    <source>
        <strain evidence="1">LVBAO_FW01</strain>
        <tissue evidence="1">Leaves</tissue>
    </source>
</reference>
<dbReference type="EMBL" id="JAYMYQ010000007">
    <property type="protein sequence ID" value="KAK7321191.1"/>
    <property type="molecule type" value="Genomic_DNA"/>
</dbReference>
<dbReference type="Proteomes" id="UP001367508">
    <property type="component" value="Unassembled WGS sequence"/>
</dbReference>
<name>A0AAN9KR33_CANGL</name>
<keyword evidence="2" id="KW-1185">Reference proteome</keyword>
<dbReference type="AlphaFoldDB" id="A0AAN9KR33"/>
<gene>
    <name evidence="1" type="ORF">VNO77_31567</name>
</gene>
<proteinExistence type="predicted"/>
<comment type="caution">
    <text evidence="1">The sequence shown here is derived from an EMBL/GenBank/DDBJ whole genome shotgun (WGS) entry which is preliminary data.</text>
</comment>
<accession>A0AAN9KR33</accession>
<evidence type="ECO:0000313" key="2">
    <source>
        <dbReference type="Proteomes" id="UP001367508"/>
    </source>
</evidence>
<sequence>MLLRHLPLLLGLERIFLGRRNQDVVEGLRDQEEHSKEGIVAEDRHERCTSPLTDQFRLLYCFLNQENPPLFAKLRPRSRRVRTEKSRLVKKWSIPGGNTYVFMALKSHRSVEAMGVVISHEYRLMLSLQSRISRKKTSSTRDGMRGVFINHARGST</sequence>